<dbReference type="InterPro" id="IPR002401">
    <property type="entry name" value="Cyt_P450_E_grp-I"/>
</dbReference>
<dbReference type="PROSITE" id="PS00086">
    <property type="entry name" value="CYTOCHROME_P450"/>
    <property type="match status" value="1"/>
</dbReference>
<accession>A0A2S3I2M1</accession>
<dbReference type="FunFam" id="1.10.630.10:FF:000011">
    <property type="entry name" value="Cytochrome P450 83B1"/>
    <property type="match status" value="1"/>
</dbReference>
<organism evidence="7">
    <name type="scientific">Panicum hallii</name>
    <dbReference type="NCBI Taxonomy" id="206008"/>
    <lineage>
        <taxon>Eukaryota</taxon>
        <taxon>Viridiplantae</taxon>
        <taxon>Streptophyta</taxon>
        <taxon>Embryophyta</taxon>
        <taxon>Tracheophyta</taxon>
        <taxon>Spermatophyta</taxon>
        <taxon>Magnoliopsida</taxon>
        <taxon>Liliopsida</taxon>
        <taxon>Poales</taxon>
        <taxon>Poaceae</taxon>
        <taxon>PACMAD clade</taxon>
        <taxon>Panicoideae</taxon>
        <taxon>Panicodae</taxon>
        <taxon>Paniceae</taxon>
        <taxon>Panicinae</taxon>
        <taxon>Panicum</taxon>
        <taxon>Panicum sect. Panicum</taxon>
    </lineage>
</organism>
<dbReference type="CDD" id="cd11072">
    <property type="entry name" value="CYP71-like"/>
    <property type="match status" value="1"/>
</dbReference>
<dbReference type="Proteomes" id="UP000243499">
    <property type="component" value="Chromosome 6"/>
</dbReference>
<dbReference type="SUPFAM" id="SSF48264">
    <property type="entry name" value="Cytochrome P450"/>
    <property type="match status" value="1"/>
</dbReference>
<evidence type="ECO:0000256" key="6">
    <source>
        <dbReference type="SAM" id="Phobius"/>
    </source>
</evidence>
<dbReference type="InterPro" id="IPR036396">
    <property type="entry name" value="Cyt_P450_sf"/>
</dbReference>
<evidence type="ECO:0000256" key="3">
    <source>
        <dbReference type="ARBA" id="ARBA00023004"/>
    </source>
</evidence>
<name>A0A2S3I2M1_9POAL</name>
<dbReference type="PRINTS" id="PR00385">
    <property type="entry name" value="P450"/>
</dbReference>
<dbReference type="InterPro" id="IPR017972">
    <property type="entry name" value="Cyt_P450_CS"/>
</dbReference>
<feature type="transmembrane region" description="Helical" evidence="6">
    <location>
        <begin position="20"/>
        <end position="38"/>
    </location>
</feature>
<dbReference type="EMBL" id="CM008051">
    <property type="protein sequence ID" value="PAN35419.1"/>
    <property type="molecule type" value="Genomic_DNA"/>
</dbReference>
<keyword evidence="5" id="KW-0560">Oxidoreductase</keyword>
<dbReference type="PRINTS" id="PR00463">
    <property type="entry name" value="EP450I"/>
</dbReference>
<reference evidence="7" key="1">
    <citation type="submission" date="2018-04" db="EMBL/GenBank/DDBJ databases">
        <title>WGS assembly of Panicum hallii.</title>
        <authorList>
            <person name="Lovell J."/>
            <person name="Jenkins J."/>
            <person name="Lowry D."/>
            <person name="Mamidi S."/>
            <person name="Sreedasyam A."/>
            <person name="Weng X."/>
            <person name="Barry K."/>
            <person name="Bonette J."/>
            <person name="Campitelli B."/>
            <person name="Daum C."/>
            <person name="Gordon S."/>
            <person name="Gould B."/>
            <person name="Lipzen A."/>
            <person name="Macqueen A."/>
            <person name="Palacio-Mejia J."/>
            <person name="Plott C."/>
            <person name="Shakirov E."/>
            <person name="Shu S."/>
            <person name="Yoshinaga Y."/>
            <person name="Zane M."/>
            <person name="Rokhsar D."/>
            <person name="Grimwood J."/>
            <person name="Schmutz J."/>
            <person name="Juenger T."/>
        </authorList>
    </citation>
    <scope>NUCLEOTIDE SEQUENCE [LARGE SCALE GENOMIC DNA]</scope>
    <source>
        <strain evidence="7">FIL2</strain>
    </source>
</reference>
<comment type="similarity">
    <text evidence="1 5">Belongs to the cytochrome P450 family.</text>
</comment>
<keyword evidence="6" id="KW-0472">Membrane</keyword>
<keyword evidence="6" id="KW-1133">Transmembrane helix</keyword>
<feature type="binding site" description="axial binding residue" evidence="4">
    <location>
        <position position="491"/>
    </location>
    <ligand>
        <name>heme</name>
        <dbReference type="ChEBI" id="CHEBI:30413"/>
    </ligand>
    <ligandPart>
        <name>Fe</name>
        <dbReference type="ChEBI" id="CHEBI:18248"/>
    </ligandPart>
</feature>
<dbReference type="GO" id="GO:0004497">
    <property type="term" value="F:monooxygenase activity"/>
    <property type="evidence" value="ECO:0007669"/>
    <property type="project" value="UniProtKB-KW"/>
</dbReference>
<proteinExistence type="inferred from homology"/>
<dbReference type="Gene3D" id="1.10.630.10">
    <property type="entry name" value="Cytochrome P450"/>
    <property type="match status" value="1"/>
</dbReference>
<gene>
    <name evidence="7" type="ORF">PAHAL_6G207500</name>
</gene>
<keyword evidence="5" id="KW-0503">Monooxygenase</keyword>
<evidence type="ECO:0000256" key="4">
    <source>
        <dbReference type="PIRSR" id="PIRSR602401-1"/>
    </source>
</evidence>
<dbReference type="GO" id="GO:0020037">
    <property type="term" value="F:heme binding"/>
    <property type="evidence" value="ECO:0007669"/>
    <property type="project" value="InterPro"/>
</dbReference>
<comment type="cofactor">
    <cofactor evidence="4">
        <name>heme</name>
        <dbReference type="ChEBI" id="CHEBI:30413"/>
    </cofactor>
</comment>
<evidence type="ECO:0000256" key="2">
    <source>
        <dbReference type="ARBA" id="ARBA00022723"/>
    </source>
</evidence>
<sequence length="555" mass="60226">MENTTAISMTPSSPLPHSTGIQARFLLVLLPIISYALLFGARRGKKRPVAAANASGLPPSPWRLPVIGNLHQLGSLPHRSLRALAAAHGPVMLLRLGQAPAVVVSSADAAREVMQAQDHVFASRPSLTIPRRLLYGCTDIAFAPHGPYWRGARKMSVRHLLSPARVRAYRAVREQEVEALARRVAEQASCRGGGGVVRLSELLNGFAKDVAGRIVLGLRADGDDGWRAKVDALLEESNVLLGALHVGDYIPWLSWVSAVDGTDARVRRAFERIDRILDEVVDAAAGREMPSSPGEEQTDADAFIHVLLSLQQKDAAPAATGTAEWRLSRDNVKALLEDLFGAGTEATIIVLEWAMAELLRNKGVMKKLQREVRRHARSTGGSGSSHGNMIGENDLLGMEYLRAVIKETMRLHTPGPLLLPHKSMQATQISGGRYDVPGGTTVIVNAWAIGRDPAAWESPEEFRPDRFAGSAVDFRGRHFQLIPFGAGRRMCPGVNLAMSVVELALANLVARFDWALPEGEAVQLDMEETTGCTSRKRAPLRAIATQHCFSPSVSF</sequence>
<dbReference type="Pfam" id="PF00067">
    <property type="entry name" value="p450"/>
    <property type="match status" value="1"/>
</dbReference>
<dbReference type="AlphaFoldDB" id="A0A2S3I2M1"/>
<protein>
    <submittedName>
        <fullName evidence="7">Uncharacterized protein</fullName>
    </submittedName>
</protein>
<dbReference type="Gramene" id="PAN35419">
    <property type="protein sequence ID" value="PAN35419"/>
    <property type="gene ID" value="PAHAL_6G207500"/>
</dbReference>
<keyword evidence="3 4" id="KW-0408">Iron</keyword>
<dbReference type="GO" id="GO:0005506">
    <property type="term" value="F:iron ion binding"/>
    <property type="evidence" value="ECO:0007669"/>
    <property type="project" value="InterPro"/>
</dbReference>
<evidence type="ECO:0000313" key="7">
    <source>
        <dbReference type="EMBL" id="PAN35419.1"/>
    </source>
</evidence>
<evidence type="ECO:0000256" key="5">
    <source>
        <dbReference type="RuleBase" id="RU000461"/>
    </source>
</evidence>
<dbReference type="PANTHER" id="PTHR47955">
    <property type="entry name" value="CYTOCHROME P450 FAMILY 71 PROTEIN"/>
    <property type="match status" value="1"/>
</dbReference>
<keyword evidence="2 4" id="KW-0479">Metal-binding</keyword>
<keyword evidence="6" id="KW-0812">Transmembrane</keyword>
<dbReference type="InterPro" id="IPR001128">
    <property type="entry name" value="Cyt_P450"/>
</dbReference>
<dbReference type="PANTHER" id="PTHR47955:SF11">
    <property type="entry name" value="4-HYDROXYPHENYLACETALDEHYDE OXIME MONOOXYGENASE"/>
    <property type="match status" value="1"/>
</dbReference>
<dbReference type="GO" id="GO:0016705">
    <property type="term" value="F:oxidoreductase activity, acting on paired donors, with incorporation or reduction of molecular oxygen"/>
    <property type="evidence" value="ECO:0007669"/>
    <property type="project" value="InterPro"/>
</dbReference>
<evidence type="ECO:0000256" key="1">
    <source>
        <dbReference type="ARBA" id="ARBA00010617"/>
    </source>
</evidence>
<keyword evidence="4 5" id="KW-0349">Heme</keyword>